<dbReference type="Pfam" id="PF20255">
    <property type="entry name" value="DUF6606"/>
    <property type="match status" value="1"/>
</dbReference>
<dbReference type="InterPro" id="IPR046541">
    <property type="entry name" value="DUF6606"/>
</dbReference>
<evidence type="ECO:0000313" key="2">
    <source>
        <dbReference type="EMBL" id="TGO58297.1"/>
    </source>
</evidence>
<dbReference type="STRING" id="278944.A0A4Z1INM4"/>
<reference evidence="2 3" key="1">
    <citation type="submission" date="2017-12" db="EMBL/GenBank/DDBJ databases">
        <title>Comparative genomics of Botrytis spp.</title>
        <authorList>
            <person name="Valero-Jimenez C.A."/>
            <person name="Tapia P."/>
            <person name="Veloso J."/>
            <person name="Silva-Moreno E."/>
            <person name="Staats M."/>
            <person name="Valdes J.H."/>
            <person name="Van Kan J.A.L."/>
        </authorList>
    </citation>
    <scope>NUCLEOTIDE SEQUENCE [LARGE SCALE GENOMIC DNA]</scope>
    <source>
        <strain evidence="2 3">MUCL2120</strain>
    </source>
</reference>
<proteinExistence type="predicted"/>
<organism evidence="2 3">
    <name type="scientific">Botryotinia narcissicola</name>
    <dbReference type="NCBI Taxonomy" id="278944"/>
    <lineage>
        <taxon>Eukaryota</taxon>
        <taxon>Fungi</taxon>
        <taxon>Dikarya</taxon>
        <taxon>Ascomycota</taxon>
        <taxon>Pezizomycotina</taxon>
        <taxon>Leotiomycetes</taxon>
        <taxon>Helotiales</taxon>
        <taxon>Sclerotiniaceae</taxon>
        <taxon>Botryotinia</taxon>
    </lineage>
</organism>
<evidence type="ECO:0000313" key="3">
    <source>
        <dbReference type="Proteomes" id="UP000297452"/>
    </source>
</evidence>
<dbReference type="Proteomes" id="UP000297452">
    <property type="component" value="Unassembled WGS sequence"/>
</dbReference>
<protein>
    <recommendedName>
        <fullName evidence="1">DUF6606 domain-containing protein</fullName>
    </recommendedName>
</protein>
<dbReference type="AlphaFoldDB" id="A0A4Z1INM4"/>
<gene>
    <name evidence="2" type="ORF">BOTNAR_0183g00070</name>
</gene>
<feature type="domain" description="DUF6606" evidence="1">
    <location>
        <begin position="11"/>
        <end position="241"/>
    </location>
</feature>
<name>A0A4Z1INM4_9HELO</name>
<dbReference type="EMBL" id="PQXJ01000183">
    <property type="protein sequence ID" value="TGO58297.1"/>
    <property type="molecule type" value="Genomic_DNA"/>
</dbReference>
<comment type="caution">
    <text evidence="2">The sequence shown here is derived from an EMBL/GenBank/DDBJ whole genome shotgun (WGS) entry which is preliminary data.</text>
</comment>
<evidence type="ECO:0000259" key="1">
    <source>
        <dbReference type="Pfam" id="PF20255"/>
    </source>
</evidence>
<dbReference type="OrthoDB" id="3182339at2759"/>
<keyword evidence="3" id="KW-1185">Reference proteome</keyword>
<accession>A0A4Z1INM4</accession>
<sequence length="241" mass="27410">MATTNSVIESMVNHIVLPPRLPGRDDRNEGLESAIIDHLITASRSMRSITRDKLSENWDWIRRSLETAKLLNTRGRLSRDTLLSEFQSLQKNIYLILNIAEQNAALLIYRSEERVVFEAFETSASAQDVMAAENALEWSFPGYAVDLPLSTFNESSFLEELAVFLEQSSTESIKRFAARTSKAGSLVIEERDTASCALISQMLMTLLEGNGRRVYPTILKKRIRDDVLWFNAAKPWRRNPI</sequence>